<dbReference type="Proteomes" id="UP001187315">
    <property type="component" value="Unassembled WGS sequence"/>
</dbReference>
<dbReference type="Pfam" id="PF25794">
    <property type="entry name" value="SACS"/>
    <property type="match status" value="3"/>
</dbReference>
<accession>A0AA88N1F6</accession>
<dbReference type="Gene3D" id="1.20.120.330">
    <property type="entry name" value="Nucleotidyltransferases domain 2"/>
    <property type="match status" value="1"/>
</dbReference>
<dbReference type="CDD" id="cd06257">
    <property type="entry name" value="DnaJ"/>
    <property type="match status" value="1"/>
</dbReference>
<dbReference type="InterPro" id="IPR036869">
    <property type="entry name" value="J_dom_sf"/>
</dbReference>
<proteinExistence type="predicted"/>
<evidence type="ECO:0000313" key="2">
    <source>
        <dbReference type="EMBL" id="KAK2849710.1"/>
    </source>
</evidence>
<keyword evidence="3" id="KW-1185">Reference proteome</keyword>
<dbReference type="SUPFAM" id="SSF55874">
    <property type="entry name" value="ATPase domain of HSP90 chaperone/DNA topoisomerase II/histidine kinase"/>
    <property type="match status" value="3"/>
</dbReference>
<dbReference type="Gene3D" id="1.10.287.110">
    <property type="entry name" value="DnaJ domain"/>
    <property type="match status" value="1"/>
</dbReference>
<evidence type="ECO:0000313" key="3">
    <source>
        <dbReference type="Proteomes" id="UP001187315"/>
    </source>
</evidence>
<name>A0AA88N1F6_TACVA</name>
<organism evidence="2 3">
    <name type="scientific">Tachysurus vachellii</name>
    <name type="common">Darkbarbel catfish</name>
    <name type="synonym">Pelteobagrus vachellii</name>
    <dbReference type="NCBI Taxonomy" id="175792"/>
    <lineage>
        <taxon>Eukaryota</taxon>
        <taxon>Metazoa</taxon>
        <taxon>Chordata</taxon>
        <taxon>Craniata</taxon>
        <taxon>Vertebrata</taxon>
        <taxon>Euteleostomi</taxon>
        <taxon>Actinopterygii</taxon>
        <taxon>Neopterygii</taxon>
        <taxon>Teleostei</taxon>
        <taxon>Ostariophysi</taxon>
        <taxon>Siluriformes</taxon>
        <taxon>Bagridae</taxon>
        <taxon>Tachysurus</taxon>
    </lineage>
</organism>
<protein>
    <recommendedName>
        <fullName evidence="1">HEPN domain-containing protein</fullName>
    </recommendedName>
</protein>
<dbReference type="Pfam" id="PF05168">
    <property type="entry name" value="HEPN"/>
    <property type="match status" value="1"/>
</dbReference>
<feature type="domain" description="HEPN" evidence="1">
    <location>
        <begin position="4136"/>
        <end position="4254"/>
    </location>
</feature>
<sequence length="4263" mass="489774">MSLPQTKKKKIKNAFGATAPPFIDYLKEILRRYPDGGQILKELIQNADDAGASKTIFIHDKRRYGTESVWSQELGKYQGPALYAFNDADFTEKDWEGIQRAGRSIKYDDPTKVGRFGIGFNSVYHVTDLPWVLSSKHLAVFDPQQLMFDDEREGYRWSLDDEEDRKHLLEFTDQFKPFQDIVNLVCENACAWEKIINEGYFKGTLFRFPLRHEASDISDNLYDSKKATQLFDSFIPDADISVLFLRSVSSISLWHIDSDDTVTIRMNVSASSPSSPLQESEGFRRNCLQGKTSFKTVSCRLPCQEETTTKWLVTACCLTEGCVPEIDSLAGKLSFYPQVDIAFRCDEDSACGSGRLSCFLPLPNNETNRTGLPVHINACFGLTDNRRYIKWQEEDQKNDKSAEWNELLMKEVLPHVYLKIIQDSIQLSRKSVLPVSAVYNLWPDLRATEHRPRWHEVAVDLLQRLFKNQEIFSLAKNEKKWVAASDAVFPGNYTDTNIMSAVFHILMEEEENLVTAPEHVLLSIKGTFPKPETLKWVTPGFVRSVLHRSDTKSIRKDEKLSILEYVLSDGRYEELNGLQLLPLTDGSFRSFTKREEDIALIDNEKFSRVLLPFCKDRFLPEDLNSNTAYHLRRIAMTNSKLYQLINLDANSVAAFARKHLPRDWKETTGHVKWNSVKDDHPPKTWLKEFWKFLNTHWTELKDFIGMPLIPLEPLQQACSTGMLARLEEKSTLIFQSSRESTLSDQMQKIIKAIGGTVIKKDECLKHHDIERYVLTPSPRNVLQILLNSDIHKVVNGIASVSVHEKEEFKAYISSLDCLSDEEQDLLSALPIFRLMSEKYVAIESKQAVILKSNPAIPKDLPVPNSIVQCANEADRRLLTLLNVDLLDTAQLAIYLIDCIDGMILTIEDEQKIMAWMLTHGHILFSQSDELLKKSRSLSFILTEQGERKTPSSVFDPTNKTFLDLFEEDFFPPQVYRSPKMLKSLKQLGLQTKEEELSPANILHVASQIQKLQIHSRNRAFRKADVLVRILNGNDLLSKFSEGKRQELIQLQWVPCENPNPNKSKKSQERYLYKPTEIRASKYSAIVGHVMPLASDLNESICQKLDLYSPPPAEKVLENLCVLISLAPTMVSTDSDYEFKNKLHSTYKFMQENTEHFSREMNNKCIPWLWSQTEFVSPREVVLTYPAELDLSLYVKKVADEFLQYEDLLKECGVKEILADTEIEAILSDIKENIDDRTPPYGEPSELKLSTAILDWMRKNEKALQDSTPVPVKAQNQNFTLQPLKKTVFCDISDDGLKDLKEDKEEFYVIHEEVLPITARWLKIPFLSTRILKPQIIGHEEDYEGIEQCGQTEPITQRIKNILKEYDDESDIFKELVQNAEDAGASTCGFMLDFRTHPSEGLIDDGMALCNGPCLWAFNNELFSEDDWRNIVRVGSASKENKFEKIGKFGLGFNAVYHVTDIPSILSGNSLLILDPNVTHLEKHIRSKAVPGIKLDLFKERLFRRFPGQFKSYQGIFDCDLSNSKQKYYNGTLIKLPFRTAEEACKSEISSKVYDKESINAFQQQLTDGSFTPLLFLKDIMLLSLQIFKQEPIETVMKISKEVVCSIKVSNEQHLQDIREALKNTATNCQRTVDCFAANIVEIVCECAERTSTQSWFLYSCFGTKDSLRMFQREVNQCKFSLPIGGVAVPLKRESDNTWSSDERCADGQAFCFLPLPIHTGLPVHINGSFAVTSNRKALWECGIKLEWNKALLQDAVATAYITSLLELKKICQNGSLQNYDYYKFWPDIEQVNKAFQPLVSAFYTAIVQSLDGNSLELLSNGNIWCSFDNARFLDPSIQENEAVGKLAMEVFLKYTEPNYCAVPLPAWARHNLIRFGFSDIVKERTFSWFDFYRVVFKNLSKMDAYGRNALILNAIDLNDQKVDELLKSTACIPTQKLGTLQFTNKLVNPHGKVACLYEPEEGRFLEGTKNDYFTPERIYRLSGLGMLTDVLPLEEVIERVKTISQVWAKDKNKTYKHLRCLFDSMKKSCHVESLHWETLKHISFLPAVGTNQHFEVMTILKKPSEIYDYQSNHLVNMTEFTVDFSKLGVLPDDPVLTKLGVMKNPSIETVLRQLKEVHRHVKSFENSVLLNTAKSCYDYLNKHLLNDGDPTAIMELVQSIPFVLIDDHFVNVSSVAMGGDFEVKPYLYFLPTIFSKFENLWNFVGIRRQFTVEQFNAVLEKISTFSRPLHNRDLDVCLDILIKGLHRATSGTVENCLMPDERGVLTNSSKLKFNDTPWMPVQAGVTLCHNLIPRKVACDFGVVTSRHHTLQNHLVSEFSPFTKEFGQHEKLTVRIKNIIEAYPAKKDILKELIQNADDAEATEIHFVWDKQNHGTTKTFGERWELLQGPALCVYNNKKFSNEDLIGIQQLGEGGKHGTLGRTGKYGLGFNSVYQLTDCPSILTGDEYLCISDPNLKYVEAGTKESPGCMYLMDENFKTSFQDVYQTFLPEKFPLNSGTMFRLPLRTEQMAAQSEISINKVRDCDIMELFQALKSNPEELILFLKHVTKIHLYEINKDGSEVNYFLIEKKVIESTVEQREDFLNHVCKSFKSGIVIPLQTIYKVLITSGRKESLWIIAEQYGSFLQNEEELHFKVPHVGLAACLGTKPKENEFHGKAFCSLPLPGETSLPVHVNGNFEVDHTRRDLWKEDGESSKTRWNQLLKLKIIAPLYADLLTHICSSFKKGEPKAIENLKSHLHFCLRHFPSVSKSVAQAWHDMINEVYRSINQRNLPVIPTLRSVPTQKLGTLQLYVCDSKYTFNWSSVSKPDSTDSPHFITEEHFSILQVLEHTGMNLVPFSWPFDKFRQSFKTAGVQVAEVNPLSVISYLKKKRMNDPSQTTDDLPLPINQTLIKDPNGCSNLLKFCIKTANKESVDLNGLPLLLTQDKMLRKFSSNSPKLISQFAEIFNEHKSEFVEYQVNSCHKTILQKGKYIEELTIPVASKFIKPVLQQLLQHSLRNETNGLHTAGKETKEWLKEMWNFFDNEVKVIMKDFQDETENRVFGEIKNHFSGSPILPVIYPGQKEQCFLQKIENLHCIVHDPKERISAILIKLGFMTLDLDFFLGLRSILTRSVQPELLNISDCSAVLKQLDKVPHSEFEKLSDDEIEELQRFLQSGSTKANEYQRMFKSLPLFQTICGKRQRIDFHSNVFILHTVCQDTFPGLYMFDHKDCIFLKYSFANLSLSRCLDIKILDDLKYCVKFVIPSVHKLTQTQLLDLIRLLLDLSQRSDYKDYKDSIALALRDVRFIQDINGCLQEASYFFDDSVNLYKVMLPKHRFIPKTFWELFNNSTRAKSLIRSLGLKHKVSEEEVITFAHQIESDAKDANTELQVLTLRSVTVLKTALHLGDDKKSKLMQRIATIKFIAAMQIETKLCDYHKAFAKGRDVVAIKGSLLEKQSDHQYLIWTAMPILPSKDFNQKGLNALRMAGALDEPPSEQVMQNLKNICRSQCRTKALMETRAKVFKNSYAYLQSVHFNESVLADVPLVLVENDTNLVKASQVVLALPNADEFRFYLYPIQSKHAVYAEFFKKIGVEEKPTVTQFCTVLKEIYTECCDKTTLQPNQQKTVQRVVQQLFCLINEEEKLTVFQNITLYLPSSDGKLYESSTLFFNDTFFQASRLEDSLKTKLKLLVNLNQCHLDRDPYEHQKLLQLLPNEIQPKLLSQVISVNLVGAHVEYCDYGKSCEFSGWFEKRLYSHEFRHGLICLIREQSNGTISQAKATHMCEKIFGKIQIVCRKTLHTELLLNHQPLEGTETETHVYLEKQQDECVFYLKHNDNMALKVVNEVNMFLTKEINALLENSLSSLSLLVLGQLLLCENMEDVERALEYHGVRNIVSHEEGLFHPSPGTPVPEEWHDSLDMDLLNNFEKGEYVGFSKDELENEYIFAIVVECLGEYRGHTKRNPSRYRIQIGNEKIIEVSALDLYQFKREKRSSSVGNVTCTVIDILPELSRSKPSQSVPSPKRPLPQTLEEVKMEIDQSLEEIWKMSDEDKPKAIRRLYLRWHPDKNPENSELANEAFKYLLKRIEDLQQGKTKHNRSAQQNTTHWANFSNFYDRWNFEARSHKRGREQFHQNNFRWRYNFWSHFQETPRPNKEEANRWYRQAQCDLLAAQSDFEYNPNPEWCLFKVHQAVEKALIATEFRRNGQHPGTISTITSLAQKVSQYAGYLNDLPLIVNQLRALGVDAKRTQYPNCHPSPHIPHEQFKTEDAQEAVKIATKFIRKLDIYIT</sequence>
<dbReference type="SMART" id="SM00748">
    <property type="entry name" value="HEPN"/>
    <property type="match status" value="1"/>
</dbReference>
<dbReference type="PANTHER" id="PTHR46919">
    <property type="entry name" value="ZINC FINGER, C3HC4 TYPE (RING FINGER) FAMILY PROTEIN"/>
    <property type="match status" value="1"/>
</dbReference>
<dbReference type="Gene3D" id="3.30.565.10">
    <property type="entry name" value="Histidine kinase-like ATPase, C-terminal domain"/>
    <property type="match status" value="1"/>
</dbReference>
<reference evidence="2" key="1">
    <citation type="submission" date="2023-08" db="EMBL/GenBank/DDBJ databases">
        <title>Pelteobagrus vachellii genome.</title>
        <authorList>
            <person name="Liu H."/>
        </authorList>
    </citation>
    <scope>NUCLEOTIDE SEQUENCE</scope>
    <source>
        <strain evidence="2">PRFRI_2022a</strain>
        <tissue evidence="2">Muscle</tissue>
    </source>
</reference>
<dbReference type="PANTHER" id="PTHR46919:SF2">
    <property type="entry name" value="SACSIN"/>
    <property type="match status" value="1"/>
</dbReference>
<dbReference type="InterPro" id="IPR001623">
    <property type="entry name" value="DnaJ_domain"/>
</dbReference>
<dbReference type="InterPro" id="IPR058210">
    <property type="entry name" value="SACS/Nov_dom"/>
</dbReference>
<dbReference type="EMBL" id="JAVHJS010000008">
    <property type="protein sequence ID" value="KAK2849710.1"/>
    <property type="molecule type" value="Genomic_DNA"/>
</dbReference>
<dbReference type="InterPro" id="IPR036890">
    <property type="entry name" value="HATPase_C_sf"/>
</dbReference>
<comment type="caution">
    <text evidence="2">The sequence shown here is derived from an EMBL/GenBank/DDBJ whole genome shotgun (WGS) entry which is preliminary data.</text>
</comment>
<dbReference type="InterPro" id="IPR007842">
    <property type="entry name" value="HEPN_dom"/>
</dbReference>
<dbReference type="NCBIfam" id="NF047352">
    <property type="entry name" value="P_loop_sacsin"/>
    <property type="match status" value="3"/>
</dbReference>
<gene>
    <name evidence="2" type="ORF">Q7C36_008493</name>
</gene>
<evidence type="ECO:0000259" key="1">
    <source>
        <dbReference type="PROSITE" id="PS50910"/>
    </source>
</evidence>
<dbReference type="PROSITE" id="PS50910">
    <property type="entry name" value="HEPN"/>
    <property type="match status" value="1"/>
</dbReference>
<dbReference type="SUPFAM" id="SSF81593">
    <property type="entry name" value="Nucleotidyltransferase substrate binding subunit/domain"/>
    <property type="match status" value="1"/>
</dbReference>
<dbReference type="SUPFAM" id="SSF46565">
    <property type="entry name" value="Chaperone J-domain"/>
    <property type="match status" value="1"/>
</dbReference>